<dbReference type="InterPro" id="IPR001264">
    <property type="entry name" value="Glyco_trans_51"/>
</dbReference>
<dbReference type="InterPro" id="IPR036116">
    <property type="entry name" value="FN3_sf"/>
</dbReference>
<dbReference type="Gene3D" id="3.40.710.10">
    <property type="entry name" value="DD-peptidase/beta-lactamase superfamily"/>
    <property type="match status" value="1"/>
</dbReference>
<evidence type="ECO:0000256" key="2">
    <source>
        <dbReference type="ARBA" id="ARBA00022670"/>
    </source>
</evidence>
<feature type="domain" description="Fibronectin type-III" evidence="11">
    <location>
        <begin position="694"/>
        <end position="784"/>
    </location>
</feature>
<dbReference type="SUPFAM" id="SSF53955">
    <property type="entry name" value="Lysozyme-like"/>
    <property type="match status" value="1"/>
</dbReference>
<gene>
    <name evidence="12" type="ORF">ACFSCX_18470</name>
</gene>
<comment type="catalytic activity">
    <reaction evidence="7">
        <text>Preferential cleavage: (Ac)2-L-Lys-D-Ala-|-D-Ala. Also transpeptidation of peptidyl-alanyl moieties that are N-acyl substituents of D-alanine.</text>
        <dbReference type="EC" id="3.4.16.4"/>
    </reaction>
</comment>
<evidence type="ECO:0000256" key="5">
    <source>
        <dbReference type="ARBA" id="ARBA00022801"/>
    </source>
</evidence>
<dbReference type="InterPro" id="IPR050396">
    <property type="entry name" value="Glycosyltr_51/Transpeptidase"/>
</dbReference>
<dbReference type="Gene3D" id="1.10.3810.10">
    <property type="entry name" value="Biosynthetic peptidoglycan transglycosylase-like"/>
    <property type="match status" value="1"/>
</dbReference>
<dbReference type="PANTHER" id="PTHR32282">
    <property type="entry name" value="BINDING PROTEIN TRANSPEPTIDASE, PUTATIVE-RELATED"/>
    <property type="match status" value="1"/>
</dbReference>
<dbReference type="Pfam" id="PF00912">
    <property type="entry name" value="Transgly"/>
    <property type="match status" value="1"/>
</dbReference>
<comment type="caution">
    <text evidence="12">The sequence shown here is derived from an EMBL/GenBank/DDBJ whole genome shotgun (WGS) entry which is preliminary data.</text>
</comment>
<dbReference type="RefSeq" id="WP_377929715.1">
    <property type="nucleotide sequence ID" value="NZ_JBHUEM010000045.1"/>
</dbReference>
<keyword evidence="10" id="KW-1133">Transmembrane helix</keyword>
<comment type="catalytic activity">
    <reaction evidence="8">
        <text>[GlcNAc-(1-&gt;4)-Mur2Ac(oyl-L-Ala-gamma-D-Glu-L-Lys-D-Ala-D-Ala)](n)-di-trans,octa-cis-undecaprenyl diphosphate + beta-D-GlcNAc-(1-&gt;4)-Mur2Ac(oyl-L-Ala-gamma-D-Glu-L-Lys-D-Ala-D-Ala)-di-trans,octa-cis-undecaprenyl diphosphate = [GlcNAc-(1-&gt;4)-Mur2Ac(oyl-L-Ala-gamma-D-Glu-L-Lys-D-Ala-D-Ala)](n+1)-di-trans,octa-cis-undecaprenyl diphosphate + di-trans,octa-cis-undecaprenyl diphosphate + H(+)</text>
        <dbReference type="Rhea" id="RHEA:23708"/>
        <dbReference type="Rhea" id="RHEA-COMP:9602"/>
        <dbReference type="Rhea" id="RHEA-COMP:9603"/>
        <dbReference type="ChEBI" id="CHEBI:15378"/>
        <dbReference type="ChEBI" id="CHEBI:58405"/>
        <dbReference type="ChEBI" id="CHEBI:60033"/>
        <dbReference type="ChEBI" id="CHEBI:78435"/>
        <dbReference type="EC" id="2.4.99.28"/>
    </reaction>
</comment>
<feature type="transmembrane region" description="Helical" evidence="10">
    <location>
        <begin position="30"/>
        <end position="53"/>
    </location>
</feature>
<dbReference type="SUPFAM" id="SSF49265">
    <property type="entry name" value="Fibronectin type III"/>
    <property type="match status" value="1"/>
</dbReference>
<feature type="region of interest" description="Disordered" evidence="9">
    <location>
        <begin position="792"/>
        <end position="838"/>
    </location>
</feature>
<keyword evidence="6" id="KW-0511">Multifunctional enzyme</keyword>
<organism evidence="12 13">
    <name type="scientific">Bacillus salitolerans</name>
    <dbReference type="NCBI Taxonomy" id="1437434"/>
    <lineage>
        <taxon>Bacteria</taxon>
        <taxon>Bacillati</taxon>
        <taxon>Bacillota</taxon>
        <taxon>Bacilli</taxon>
        <taxon>Bacillales</taxon>
        <taxon>Bacillaceae</taxon>
        <taxon>Bacillus</taxon>
    </lineage>
</organism>
<keyword evidence="2" id="KW-0645">Protease</keyword>
<dbReference type="InterPro" id="IPR036950">
    <property type="entry name" value="PBP_transglycosylase"/>
</dbReference>
<evidence type="ECO:0000256" key="7">
    <source>
        <dbReference type="ARBA" id="ARBA00034000"/>
    </source>
</evidence>
<evidence type="ECO:0000256" key="9">
    <source>
        <dbReference type="SAM" id="MobiDB-lite"/>
    </source>
</evidence>
<evidence type="ECO:0000256" key="4">
    <source>
        <dbReference type="ARBA" id="ARBA00022679"/>
    </source>
</evidence>
<dbReference type="PROSITE" id="PS50853">
    <property type="entry name" value="FN3"/>
    <property type="match status" value="1"/>
</dbReference>
<feature type="compositionally biased region" description="Acidic residues" evidence="9">
    <location>
        <begin position="792"/>
        <end position="814"/>
    </location>
</feature>
<dbReference type="SUPFAM" id="SSF56601">
    <property type="entry name" value="beta-lactamase/transpeptidase-like"/>
    <property type="match status" value="1"/>
</dbReference>
<keyword evidence="10" id="KW-0472">Membrane</keyword>
<feature type="compositionally biased region" description="Polar residues" evidence="9">
    <location>
        <begin position="817"/>
        <end position="838"/>
    </location>
</feature>
<accession>A0ABW4LTS2</accession>
<proteinExistence type="predicted"/>
<evidence type="ECO:0000256" key="8">
    <source>
        <dbReference type="ARBA" id="ARBA00049902"/>
    </source>
</evidence>
<dbReference type="EMBL" id="JBHUEM010000045">
    <property type="protein sequence ID" value="MFD1738510.1"/>
    <property type="molecule type" value="Genomic_DNA"/>
</dbReference>
<evidence type="ECO:0000313" key="13">
    <source>
        <dbReference type="Proteomes" id="UP001597214"/>
    </source>
</evidence>
<dbReference type="NCBIfam" id="TIGR02074">
    <property type="entry name" value="PBP_1a_fam"/>
    <property type="match status" value="1"/>
</dbReference>
<keyword evidence="10" id="KW-0812">Transmembrane</keyword>
<dbReference type="InterPro" id="IPR013783">
    <property type="entry name" value="Ig-like_fold"/>
</dbReference>
<dbReference type="InterPro" id="IPR003961">
    <property type="entry name" value="FN3_dom"/>
</dbReference>
<evidence type="ECO:0000256" key="6">
    <source>
        <dbReference type="ARBA" id="ARBA00023268"/>
    </source>
</evidence>
<protein>
    <submittedName>
        <fullName evidence="12">PBP1A family penicillin-binding protein</fullName>
    </submittedName>
</protein>
<feature type="region of interest" description="Disordered" evidence="9">
    <location>
        <begin position="1"/>
        <end position="21"/>
    </location>
</feature>
<dbReference type="Gene3D" id="2.60.40.10">
    <property type="entry name" value="Immunoglobulins"/>
    <property type="match status" value="1"/>
</dbReference>
<dbReference type="Pfam" id="PF00905">
    <property type="entry name" value="Transpeptidase"/>
    <property type="match status" value="1"/>
</dbReference>
<keyword evidence="4" id="KW-0808">Transferase</keyword>
<dbReference type="InterPro" id="IPR023346">
    <property type="entry name" value="Lysozyme-like_dom_sf"/>
</dbReference>
<keyword evidence="1" id="KW-0121">Carboxypeptidase</keyword>
<evidence type="ECO:0000256" key="10">
    <source>
        <dbReference type="SAM" id="Phobius"/>
    </source>
</evidence>
<reference evidence="13" key="1">
    <citation type="journal article" date="2019" name="Int. J. Syst. Evol. Microbiol.">
        <title>The Global Catalogue of Microorganisms (GCM) 10K type strain sequencing project: providing services to taxonomists for standard genome sequencing and annotation.</title>
        <authorList>
            <consortium name="The Broad Institute Genomics Platform"/>
            <consortium name="The Broad Institute Genome Sequencing Center for Infectious Disease"/>
            <person name="Wu L."/>
            <person name="Ma J."/>
        </authorList>
    </citation>
    <scope>NUCLEOTIDE SEQUENCE [LARGE SCALE GENOMIC DNA]</scope>
    <source>
        <strain evidence="13">CCUG 49339</strain>
    </source>
</reference>
<dbReference type="Proteomes" id="UP001597214">
    <property type="component" value="Unassembled WGS sequence"/>
</dbReference>
<evidence type="ECO:0000256" key="1">
    <source>
        <dbReference type="ARBA" id="ARBA00022645"/>
    </source>
</evidence>
<dbReference type="CDD" id="cd00063">
    <property type="entry name" value="FN3"/>
    <property type="match status" value="1"/>
</dbReference>
<evidence type="ECO:0000256" key="3">
    <source>
        <dbReference type="ARBA" id="ARBA00022676"/>
    </source>
</evidence>
<keyword evidence="3" id="KW-0328">Glycosyltransferase</keyword>
<sequence length="838" mass="93245">MAENRTRSQYKKTKNTGNQKKSTSSFFKKLIMALFILGIVGMVAGAVTFYAIVKDAPPIDESQLKDPVSSKVYDMNGNKVAELGIEKRTYVKYQDIPKLVENAFISVEDIRFYDHHGVDLRRLVGAVIANFQEGFGAEGASTITQQVVKNYFLSPEKTIDRKLQEQWLAIKLEQKFSKVQIFEMYVNKIYFSSTSFGQVHGVATAAEAYFGKTLHELELHEAALLAGMPQSPNRYNPFKNPEAAEERRNIVLTLMAKHGFITEQEATAAKEIPVESTLVKVQKDPRPYDSFIDQVIKEVSELGDVDVFSAGLQIYTTLDPEAQAYVENVLNTNDVVQFPNEEFQAGLVLTDTQTGEVRAIGGGRNRQAADFNFATDINRQPGSTIKPIIDYGPAIEYLQWSTYHQIVDEAHTYSNGTPLKNYDNKYKGQMSIREALADSRNIPALKTLQEVGLSKARDFAANLGIPVGDQIYESHSIGGFNGVSPLQLAGAFSSFGNKGVFIKPHTVTKVVFMDKTEVDMKPEPKVVMKESTAFMVTDMMRSVVRSGTGRSANISGLQVAGKTGTTNFDSDTKKKYNIKSGGVPDIWFAGYTPNYTLAVWTGYSKTSETNYILSSEEKAIAKQLFKEIVQHVSEGKEKSDFVKPNNVILVEVEKGSNPPKLPSEFTPKDQIVKEYFIKGTEPKEVSELYQKPEAPTDVSINYDVDLKQLTLTWLYPEELREGITFEVQYSVDEGPFNVLKTTKDLGLNMTNPIKGAIYTFRVTAYNDDFIENRSDVGEVRIEIPAETEIDLDLDIIPDDENDQDQPGNEDENEGNDPGSNEGDQGDQGQNPPSNGDGN</sequence>
<keyword evidence="5" id="KW-0378">Hydrolase</keyword>
<keyword evidence="13" id="KW-1185">Reference proteome</keyword>
<dbReference type="InterPro" id="IPR001460">
    <property type="entry name" value="PCN-bd_Tpept"/>
</dbReference>
<evidence type="ECO:0000259" key="11">
    <source>
        <dbReference type="PROSITE" id="PS50853"/>
    </source>
</evidence>
<name>A0ABW4LTS2_9BACI</name>
<dbReference type="PANTHER" id="PTHR32282:SF29">
    <property type="entry name" value="PENICILLIN-BINDING PROTEIN 1A"/>
    <property type="match status" value="1"/>
</dbReference>
<dbReference type="InterPro" id="IPR012338">
    <property type="entry name" value="Beta-lactam/transpept-like"/>
</dbReference>
<evidence type="ECO:0000313" key="12">
    <source>
        <dbReference type="EMBL" id="MFD1738510.1"/>
    </source>
</evidence>